<proteinExistence type="predicted"/>
<evidence type="ECO:0000313" key="3">
    <source>
        <dbReference type="EMBL" id="KAF7296308.1"/>
    </source>
</evidence>
<evidence type="ECO:0000256" key="2">
    <source>
        <dbReference type="SAM" id="MobiDB-lite"/>
    </source>
</evidence>
<evidence type="ECO:0000313" key="4">
    <source>
        <dbReference type="Proteomes" id="UP000613580"/>
    </source>
</evidence>
<keyword evidence="1" id="KW-0175">Coiled coil</keyword>
<feature type="region of interest" description="Disordered" evidence="2">
    <location>
        <begin position="839"/>
        <end position="943"/>
    </location>
</feature>
<dbReference type="OrthoDB" id="2592022at2759"/>
<keyword evidence="4" id="KW-1185">Reference proteome</keyword>
<accession>A0A8H6SBC8</accession>
<feature type="compositionally biased region" description="Low complexity" evidence="2">
    <location>
        <begin position="860"/>
        <end position="886"/>
    </location>
</feature>
<reference evidence="3" key="1">
    <citation type="submission" date="2020-05" db="EMBL/GenBank/DDBJ databases">
        <title>Mycena genomes resolve the evolution of fungal bioluminescence.</title>
        <authorList>
            <person name="Tsai I.J."/>
        </authorList>
    </citation>
    <scope>NUCLEOTIDE SEQUENCE</scope>
    <source>
        <strain evidence="3">110903Hualien_Pintung</strain>
    </source>
</reference>
<name>A0A8H6SBC8_MYCCL</name>
<feature type="compositionally biased region" description="Low complexity" evidence="2">
    <location>
        <begin position="912"/>
        <end position="924"/>
    </location>
</feature>
<feature type="compositionally biased region" description="Low complexity" evidence="2">
    <location>
        <begin position="763"/>
        <end position="774"/>
    </location>
</feature>
<feature type="coiled-coil region" evidence="1">
    <location>
        <begin position="42"/>
        <end position="69"/>
    </location>
</feature>
<organism evidence="3 4">
    <name type="scientific">Mycena chlorophos</name>
    <name type="common">Agaric fungus</name>
    <name type="synonym">Agaricus chlorophos</name>
    <dbReference type="NCBI Taxonomy" id="658473"/>
    <lineage>
        <taxon>Eukaryota</taxon>
        <taxon>Fungi</taxon>
        <taxon>Dikarya</taxon>
        <taxon>Basidiomycota</taxon>
        <taxon>Agaricomycotina</taxon>
        <taxon>Agaricomycetes</taxon>
        <taxon>Agaricomycetidae</taxon>
        <taxon>Agaricales</taxon>
        <taxon>Marasmiineae</taxon>
        <taxon>Mycenaceae</taxon>
        <taxon>Mycena</taxon>
    </lineage>
</organism>
<feature type="compositionally biased region" description="Low complexity" evidence="2">
    <location>
        <begin position="589"/>
        <end position="641"/>
    </location>
</feature>
<sequence>MTTLPDGHPLSEELASLRLAAGRFQAEAHAASIKLQRHALDSVVLNERNGRLEAELKLLRDELDVLRGNPVPSSSAGDAGSKSQADTITELTLSLRRLSSKLTLAEESLALQTALTAGAITSSRQQTLSAEQAYALAARTRAREEEVRVKVERLEGELRLGKEEVRVRDGALEQYAGLVRTLEGRPAPTKSPTGTTFDAQASTSTLVDPSVQQTNPQDTVSAHKTALYALSADWEAQAATFLAQIATLETERDVAQAQLSASQALVTELGEELGKAKFEKEQARVDDKSAAGMVERYMKFTQQTTTSLHSSLTALRARHAATVHTLQTQLSSLQTQLTHSEHEVERLRSALDETGGALVRETVGRRREVALRVRMVGREERVVAGLRKALAQLNTASASDSGAKQDMQTQDGTAPNALVTEVGVVLEMLDGKEDPTGQAGADGRMRVLENAVEMLVAELEAVEVGRRAEREKDQRPAEMPGTVAATNVVVEPVLGATTAEIAEDDEPLLDDATHEELPRSSPTPPPVPEKNTALPRSSLVSAVTESITVSPEITAAVGEPAEAVVGAAPATGKSPIPIPSVAETSAVLSSSTAPPEEPAETSPGPTAGANVVAIAFPSSSSSPSTPSSPPISTTTFTPSASSVTAPATTAIAFPSSSSLSPTFPLDNNHHVPIAQHPLLVSVDAAATRYSSLQREFKACNIALDELRAALPSSTDDTREREVLGIALDRLHDYVEDVRVELEICVADGEVLGRGWAAIAASAPSPSPSSLSLPLHGRNTSDPDPEGIQRQITAFVERETRVQSGFRRKLGDVRHDLGVIAGRVGARLDWDGLDVGYDVASAPSPSSPSPSPLRPAPVSPSPLSSYAPTGSSSSVRSPSPTPYYAYAPPGPGAEAQTFGSLMTSPARPRVPTLRSQASASRLSLAGNGSRSSLHLPLPNGNGKQKEKSIWEEMGLDGLRVPMPSFVSSPGHGVSSTVLPLDGAAPPRQRTMSGVYMLGLGAGSPGRAGAGSARRPSGFGLGLGLPVGNAGGNGMKTEVEEVE</sequence>
<feature type="coiled-coil region" evidence="1">
    <location>
        <begin position="137"/>
        <end position="164"/>
    </location>
</feature>
<dbReference type="Proteomes" id="UP000613580">
    <property type="component" value="Unassembled WGS sequence"/>
</dbReference>
<feature type="compositionally biased region" description="Pro residues" evidence="2">
    <location>
        <begin position="844"/>
        <end position="859"/>
    </location>
</feature>
<comment type="caution">
    <text evidence="3">The sequence shown here is derived from an EMBL/GenBank/DDBJ whole genome shotgun (WGS) entry which is preliminary data.</text>
</comment>
<feature type="region of interest" description="Disordered" evidence="2">
    <location>
        <begin position="763"/>
        <end position="785"/>
    </location>
</feature>
<gene>
    <name evidence="3" type="ORF">HMN09_01100600</name>
</gene>
<feature type="region of interest" description="Disordered" evidence="2">
    <location>
        <begin position="513"/>
        <end position="535"/>
    </location>
</feature>
<feature type="region of interest" description="Disordered" evidence="2">
    <location>
        <begin position="585"/>
        <end position="641"/>
    </location>
</feature>
<protein>
    <submittedName>
        <fullName evidence="3">Uncharacterized protein</fullName>
    </submittedName>
</protein>
<dbReference type="AlphaFoldDB" id="A0A8H6SBC8"/>
<evidence type="ECO:0000256" key="1">
    <source>
        <dbReference type="SAM" id="Coils"/>
    </source>
</evidence>
<dbReference type="EMBL" id="JACAZE010000017">
    <property type="protein sequence ID" value="KAF7296308.1"/>
    <property type="molecule type" value="Genomic_DNA"/>
</dbReference>